<evidence type="ECO:0000256" key="2">
    <source>
        <dbReference type="ARBA" id="ARBA00022679"/>
    </source>
</evidence>
<dbReference type="PANTHER" id="PTHR22589">
    <property type="entry name" value="CARNITINE O-ACYLTRANSFERASE"/>
    <property type="match status" value="1"/>
</dbReference>
<dbReference type="GO" id="GO:0004092">
    <property type="term" value="F:carnitine O-acetyltransferase activity"/>
    <property type="evidence" value="ECO:0007669"/>
    <property type="project" value="TreeGrafter"/>
</dbReference>
<name>A0A1G4J8K8_9SACH</name>
<feature type="active site" description="Proton acceptor" evidence="4">
    <location>
        <position position="371"/>
    </location>
</feature>
<comment type="similarity">
    <text evidence="1 5">Belongs to the carnitine/choline acetyltransferase family.</text>
</comment>
<dbReference type="Pfam" id="PF00755">
    <property type="entry name" value="Carn_acyltransf"/>
    <property type="match status" value="1"/>
</dbReference>
<dbReference type="EMBL" id="LT598454">
    <property type="protein sequence ID" value="SCU86155.1"/>
    <property type="molecule type" value="Genomic_DNA"/>
</dbReference>
<dbReference type="GO" id="GO:0009437">
    <property type="term" value="P:carnitine metabolic process"/>
    <property type="evidence" value="ECO:0007669"/>
    <property type="project" value="EnsemblFungi"/>
</dbReference>
<dbReference type="InterPro" id="IPR039551">
    <property type="entry name" value="Cho/carn_acyl_trans"/>
</dbReference>
<dbReference type="PROSITE" id="PS00439">
    <property type="entry name" value="ACYLTRANSF_C_1"/>
    <property type="match status" value="1"/>
</dbReference>
<dbReference type="FunFam" id="3.30.559.10:FF:000019">
    <property type="entry name" value="Carnitine acetyl transferase"/>
    <property type="match status" value="1"/>
</dbReference>
<evidence type="ECO:0000259" key="7">
    <source>
        <dbReference type="Pfam" id="PF00755"/>
    </source>
</evidence>
<feature type="domain" description="Choline/carnitine acyltransferase" evidence="7">
    <location>
        <begin position="32"/>
        <end position="653"/>
    </location>
</feature>
<evidence type="ECO:0000256" key="6">
    <source>
        <dbReference type="SAM" id="MobiDB-lite"/>
    </source>
</evidence>
<dbReference type="Gene3D" id="3.30.559.70">
    <property type="entry name" value="Choline/Carnitine o-acyltransferase, domain 2"/>
    <property type="match status" value="1"/>
</dbReference>
<dbReference type="Gene3D" id="3.30.559.10">
    <property type="entry name" value="Chloramphenicol acetyltransferase-like domain"/>
    <property type="match status" value="1"/>
</dbReference>
<accession>A0A1G4J8K8</accession>
<organism evidence="8 9">
    <name type="scientific">Lachancea dasiensis</name>
    <dbReference type="NCBI Taxonomy" id="1072105"/>
    <lineage>
        <taxon>Eukaryota</taxon>
        <taxon>Fungi</taxon>
        <taxon>Dikarya</taxon>
        <taxon>Ascomycota</taxon>
        <taxon>Saccharomycotina</taxon>
        <taxon>Saccharomycetes</taxon>
        <taxon>Saccharomycetales</taxon>
        <taxon>Saccharomycetaceae</taxon>
        <taxon>Lachancea</taxon>
    </lineage>
</organism>
<keyword evidence="3 5" id="KW-0012">Acyltransferase</keyword>
<protein>
    <submittedName>
        <fullName evidence="8">LADA_0D12662g1_1</fullName>
    </submittedName>
</protein>
<keyword evidence="9" id="KW-1185">Reference proteome</keyword>
<dbReference type="STRING" id="1266660.A0A1G4J8K8"/>
<evidence type="ECO:0000256" key="1">
    <source>
        <dbReference type="ARBA" id="ARBA00005232"/>
    </source>
</evidence>
<feature type="region of interest" description="Disordered" evidence="6">
    <location>
        <begin position="1"/>
        <end position="28"/>
    </location>
</feature>
<evidence type="ECO:0000256" key="4">
    <source>
        <dbReference type="PIRSR" id="PIRSR600542-1"/>
    </source>
</evidence>
<dbReference type="Proteomes" id="UP000190274">
    <property type="component" value="Chromosome D"/>
</dbReference>
<dbReference type="PROSITE" id="PS00440">
    <property type="entry name" value="ACYLTRANSF_C_2"/>
    <property type="match status" value="1"/>
</dbReference>
<evidence type="ECO:0000313" key="9">
    <source>
        <dbReference type="Proteomes" id="UP000190274"/>
    </source>
</evidence>
<evidence type="ECO:0000313" key="8">
    <source>
        <dbReference type="EMBL" id="SCU86155.1"/>
    </source>
</evidence>
<sequence length="668" mass="76028">MFASNPPFHAKMPHSVSPERASQVSAPALPRLPIPRLQDSLQRYLDRLEPLQSPQNHVKTRNAVFEADNLRVLSQLNQELLKYDEELQTENPTSSYIEQFWYDAYLQYDESVVLNVNPFFELQDDPTLRQIDDYGPYRSSSRLVKRSARIVQSTLTFVQQIRCKALKPDTVRGTSLSMDQYSVLFGSARIPPDATSQSCRLQTSVFSTHIVVLCKSNFYWFDVLDSQHNLVFSGEELERALYSILQDAAQPIDETHARLPWGVVTTEKRSIWSNIRDYMMKGPLPTNRNNLQIIDSALFVLCLDDVLIEGPLELVQEMLCGTSDIDYENSQDAIKSEVPIGVQRGTCLNRWYDKLQLIVTQNGKAGINFEHTGVDGHTILRLATHIYTESVLSFARSIRRSRSDEVPPPLSSSSDQSTVKVPRKLEWQVDTYLISSLHFAEIRLSDLIAQFDFARLDFSDYGTFKIKSEFKVSPDAFVQMAIQAAYYALYRKFEVTYEPAMTKAFQNGRTEAIRTVSPQSKLFVETFDRQNAPKDELRRLFSAACAKHSSVTKQCASGMGQDRHLYALYCIWNERLQAALPKPSIFKDGGWSLLNTSVISTSNCGNPSLQSFGFGPVCANGFGIGYIMRDKTITIVLTSKHRQTARLAYLLEQFFRDIRQLYETSNNE</sequence>
<evidence type="ECO:0000256" key="3">
    <source>
        <dbReference type="ARBA" id="ARBA00023315"/>
    </source>
</evidence>
<keyword evidence="2 5" id="KW-0808">Transferase</keyword>
<dbReference type="AlphaFoldDB" id="A0A1G4J8K8"/>
<dbReference type="InterPro" id="IPR023213">
    <property type="entry name" value="CAT-like_dom_sf"/>
</dbReference>
<dbReference type="InterPro" id="IPR000542">
    <property type="entry name" value="Carn_acyl_trans"/>
</dbReference>
<dbReference type="PANTHER" id="PTHR22589:SF29">
    <property type="entry name" value="MITOCHONDRIAL CARNITINE O-ACETYLTRANSFERASE-RELATED"/>
    <property type="match status" value="1"/>
</dbReference>
<dbReference type="InterPro" id="IPR042231">
    <property type="entry name" value="Cho/carn_acyl_trans_2"/>
</dbReference>
<dbReference type="OrthoDB" id="240216at2759"/>
<dbReference type="SUPFAM" id="SSF52777">
    <property type="entry name" value="CoA-dependent acyltransferases"/>
    <property type="match status" value="2"/>
</dbReference>
<proteinExistence type="inferred from homology"/>
<gene>
    <name evidence="8" type="ORF">LADA_0D12662G</name>
</gene>
<reference evidence="8 9" key="1">
    <citation type="submission" date="2016-03" db="EMBL/GenBank/DDBJ databases">
        <authorList>
            <person name="Devillers H."/>
        </authorList>
    </citation>
    <scope>NUCLEOTIDE SEQUENCE [LARGE SCALE GENOMIC DNA]</scope>
    <source>
        <strain evidence="8">CBS 10888</strain>
    </source>
</reference>
<dbReference type="GO" id="GO:0005739">
    <property type="term" value="C:mitochondrion"/>
    <property type="evidence" value="ECO:0007669"/>
    <property type="project" value="EnsemblFungi"/>
</dbReference>
<evidence type="ECO:0000256" key="5">
    <source>
        <dbReference type="RuleBase" id="RU003801"/>
    </source>
</evidence>